<evidence type="ECO:0000313" key="1">
    <source>
        <dbReference type="EMBL" id="QBM26061.1"/>
    </source>
</evidence>
<protein>
    <submittedName>
        <fullName evidence="1">Uncharacterized protein</fullName>
    </submittedName>
</protein>
<evidence type="ECO:0000313" key="2">
    <source>
        <dbReference type="Proteomes" id="UP000293912"/>
    </source>
</evidence>
<proteinExistence type="predicted"/>
<dbReference type="Proteomes" id="UP000293912">
    <property type="component" value="Chromosome"/>
</dbReference>
<keyword evidence="2" id="KW-1185">Reference proteome</keyword>
<reference evidence="1 2" key="1">
    <citation type="submission" date="2019-03" db="EMBL/GenBank/DDBJ databases">
        <authorList>
            <person name="Sebastian G."/>
            <person name="Baumann P."/>
            <person name="Ruckert C."/>
            <person name="Kalinowski J."/>
            <person name="Nebel B."/>
            <person name="Takors R."/>
            <person name="Blombach B."/>
        </authorList>
    </citation>
    <scope>NUCLEOTIDE SEQUENCE [LARGE SCALE GENOMIC DNA]</scope>
    <source>
        <strain evidence="1 2">DSM 1084</strain>
    </source>
</reference>
<accession>A0A4P6WXJ4</accession>
<dbReference type="AlphaFoldDB" id="A0A4P6WXJ4"/>
<gene>
    <name evidence="1" type="ORF">HPF_00130</name>
</gene>
<dbReference type="RefSeq" id="WP_133155365.1">
    <property type="nucleotide sequence ID" value="NZ_CP037867.1"/>
</dbReference>
<name>A0A4P6WXJ4_HYDPS</name>
<dbReference type="EMBL" id="CP037867">
    <property type="protein sequence ID" value="QBM26061.1"/>
    <property type="molecule type" value="Genomic_DNA"/>
</dbReference>
<sequence>MMLTRPLPDFPDVFPDHRDAHRLYVLPDRVALALDADGLPRFTLLRRTTDDGTAQDGGLLQAFLALDHAGLDALALEPSLAGHALEPAPVAQAEARLVLRGVSGDLVQASGQWQPVAVGSADALSLTHHLGPDDTRIVTALVREAEAGGPEPVELELRLRVPGLRPGLPWVVTTTGTTLHDQLQALLPADAPASARDLDRAFLSLPAGLLRWQPLLDDAVPADTEALALQAARSARQSLFRRVGEGFEWHPGVPLTDAVDGLSWRLDLPLPDTVERRLGWSVSEAHRQWAGNALAFPVVTPFRPMQRVTVHVLCALPLHPRGLAQLDVELRYRGPSGAWVHHTFRFDARTGLHALSVVGPAFGAGLELSHRTLAVVAREGQLPLTLSSPDFVPVQGLQLVIGEAEAGVRPVPVAADPSLWAHAVAVRLVVTPASGPTRSIELNPQTPDAWVCLTGDERLTPVTAQAMARAGDGAEQPCWSGTLPTEGLRLNGWALEPTAPETVDLRLAEPLAGATALVAVELLASDTVPADGASGTLLTLEAGQARRWSYWRRSLLQPRSYAWRLHWVGRDPATGATRPLRVGPWRVDQTPELLVEQVPT</sequence>
<organism evidence="1 2">
    <name type="scientific">Hydrogenophaga pseudoflava</name>
    <name type="common">Pseudomonas carboxydoflava</name>
    <dbReference type="NCBI Taxonomy" id="47421"/>
    <lineage>
        <taxon>Bacteria</taxon>
        <taxon>Pseudomonadati</taxon>
        <taxon>Pseudomonadota</taxon>
        <taxon>Betaproteobacteria</taxon>
        <taxon>Burkholderiales</taxon>
        <taxon>Comamonadaceae</taxon>
        <taxon>Hydrogenophaga</taxon>
    </lineage>
</organism>
<dbReference type="KEGG" id="hpse:HPF_00130"/>